<keyword evidence="2" id="KW-0732">Signal</keyword>
<proteinExistence type="predicted"/>
<dbReference type="Proteomes" id="UP001302274">
    <property type="component" value="Unassembled WGS sequence"/>
</dbReference>
<feature type="signal peptide" evidence="2">
    <location>
        <begin position="1"/>
        <end position="37"/>
    </location>
</feature>
<keyword evidence="4" id="KW-1185">Reference proteome</keyword>
<feature type="chain" id="PRO_5047534658" evidence="2">
    <location>
        <begin position="38"/>
        <end position="567"/>
    </location>
</feature>
<keyword evidence="1" id="KW-0472">Membrane</keyword>
<evidence type="ECO:0000256" key="2">
    <source>
        <dbReference type="SAM" id="SignalP"/>
    </source>
</evidence>
<keyword evidence="1" id="KW-0812">Transmembrane</keyword>
<protein>
    <submittedName>
        <fullName evidence="3">Uncharacterized protein</fullName>
    </submittedName>
</protein>
<reference evidence="3 4" key="1">
    <citation type="submission" date="2023-11" db="EMBL/GenBank/DDBJ databases">
        <title>A Novel Polar Bacteriovorax (B. antarcticus) Isolated from the Biocrust in Antarctica.</title>
        <authorList>
            <person name="Mun W."/>
            <person name="Choi S.Y."/>
            <person name="Mitchell R.J."/>
        </authorList>
    </citation>
    <scope>NUCLEOTIDE SEQUENCE [LARGE SCALE GENOMIC DNA]</scope>
    <source>
        <strain evidence="3 4">PP10</strain>
    </source>
</reference>
<sequence length="567" mass="62596">MVKGRFHRLTNTLEKVRCFTLCVSILIPSLPLSFAQAAQVDSRDQLIHATGLLLTTPGNAEVAKNVLSKTKEMLRDHATDFKSPENQEALRLSAQALNVHKIKSLFDKCINSNSRAKDLSQRVVESASQAKLEIDPCRFFKNPTELKTLDKFDQQLAKHMESRVQELALVQSQKNFARTYAYWERRIDNGTETQTLSDVCKKIDCSFKEKKNLKNAEDEFLSRWPQSERKKNPEDIAKILNEKLKIAPEKRDLKSQDELLLFTKTLKDKKVISKKDVLDAQTEVKGLLEGQIQSVRNMNLKELVKTNPAALGKVLLERPELTAIICNTINQIAETEEDEATWNKVYLWGGIIVGGALLVTGIGAGVGAVVLSGTAMAGTLVTVATASAIAGTAIGVGDTLYSGNKSIQASNEALALRASLISRNGDKQTSVEADEKMEEAWSELTSAGIGAVSIIPFGTIWKVMNKTAQVSRVGSLAKVESMAMKDKTEAIKSLGKTIRELNDPQMEKILINARSQVTDEEYGSFLGQLSQLNPDQRLLVMTRMKAHPEKVSEAIRKGAENGKELCQ</sequence>
<evidence type="ECO:0000313" key="4">
    <source>
        <dbReference type="Proteomes" id="UP001302274"/>
    </source>
</evidence>
<feature type="transmembrane region" description="Helical" evidence="1">
    <location>
        <begin position="345"/>
        <end position="370"/>
    </location>
</feature>
<dbReference type="RefSeq" id="WP_323574719.1">
    <property type="nucleotide sequence ID" value="NZ_JAYGJQ010000001.1"/>
</dbReference>
<name>A0ABU5VQF1_9BACT</name>
<gene>
    <name evidence="3" type="ORF">SHI21_03420</name>
</gene>
<evidence type="ECO:0000313" key="3">
    <source>
        <dbReference type="EMBL" id="MEA9355231.1"/>
    </source>
</evidence>
<dbReference type="EMBL" id="JAYGJQ010000001">
    <property type="protein sequence ID" value="MEA9355231.1"/>
    <property type="molecule type" value="Genomic_DNA"/>
</dbReference>
<feature type="transmembrane region" description="Helical" evidence="1">
    <location>
        <begin position="377"/>
        <end position="396"/>
    </location>
</feature>
<comment type="caution">
    <text evidence="3">The sequence shown here is derived from an EMBL/GenBank/DDBJ whole genome shotgun (WGS) entry which is preliminary data.</text>
</comment>
<evidence type="ECO:0000256" key="1">
    <source>
        <dbReference type="SAM" id="Phobius"/>
    </source>
</evidence>
<keyword evidence="1" id="KW-1133">Transmembrane helix</keyword>
<organism evidence="3 4">
    <name type="scientific">Bacteriovorax antarcticus</name>
    <dbReference type="NCBI Taxonomy" id="3088717"/>
    <lineage>
        <taxon>Bacteria</taxon>
        <taxon>Pseudomonadati</taxon>
        <taxon>Bdellovibrionota</taxon>
        <taxon>Bacteriovoracia</taxon>
        <taxon>Bacteriovoracales</taxon>
        <taxon>Bacteriovoracaceae</taxon>
        <taxon>Bacteriovorax</taxon>
    </lineage>
</organism>
<accession>A0ABU5VQF1</accession>